<dbReference type="InterPro" id="IPR002797">
    <property type="entry name" value="Polysacc_synth"/>
</dbReference>
<keyword evidence="5 6" id="KW-0472">Membrane</keyword>
<protein>
    <submittedName>
        <fullName evidence="7">Polysaccharide biosynthesis family protein</fullName>
    </submittedName>
</protein>
<accession>A0A0R2M9P8</accession>
<dbReference type="PATRIC" id="fig|942150.3.peg.860"/>
<feature type="transmembrane region" description="Helical" evidence="6">
    <location>
        <begin position="111"/>
        <end position="133"/>
    </location>
</feature>
<comment type="subcellular location">
    <subcellularLocation>
        <location evidence="1">Cell membrane</location>
        <topology evidence="1">Multi-pass membrane protein</topology>
    </subcellularLocation>
</comment>
<evidence type="ECO:0000256" key="5">
    <source>
        <dbReference type="ARBA" id="ARBA00023136"/>
    </source>
</evidence>
<dbReference type="RefSeq" id="WP_057707328.1">
    <property type="nucleotide sequence ID" value="NZ_JQCL01000080.1"/>
</dbReference>
<feature type="transmembrane region" description="Helical" evidence="6">
    <location>
        <begin position="248"/>
        <end position="270"/>
    </location>
</feature>
<feature type="transmembrane region" description="Helical" evidence="6">
    <location>
        <begin position="322"/>
        <end position="343"/>
    </location>
</feature>
<sequence length="477" mass="53653">MKRTVSNIFYNSLYQVLILFVPLLTIPYVSRVLGTDGVGVNALVTSVANFFGTIIVIGLYQLGAREIAKASRQKLRATFWALWKLQLYSGVIVILLYVISTLVFVDKNKLYYVLEVPFLISYALDISWFFVGIGEIKKVILRNTFIKVLSLGLIFVLVKNPSDLWIYVLILSGSNLLANLIFLTNLKHALPDTVHSDLNRLSQRYLKSALALLLPQIALQLYTNLDDVLVGGIAGASQLAYYDQSQRIARIVVTILTSASTVVMPKLAAIKNEKQFNRIFELSLDITLVAALFLCCLMMVNSQSFVLWYYGAGFRSMVNNMFYISPIIVLISYGGVFSNQYMLAKGEFTKFSVPYYFGGVLNIILNVILVRRYGANGGTVSLLITESVICLSRLVLVKNELQLRSVLKGQYKYLLVFVGTLLLKIIFPVEIEGEYFISLILQSVVTTIVFVFGLFLLKTNVAIQFKRLWLDFIKSRG</sequence>
<dbReference type="PANTHER" id="PTHR30250:SF11">
    <property type="entry name" value="O-ANTIGEN TRANSPORTER-RELATED"/>
    <property type="match status" value="1"/>
</dbReference>
<keyword evidence="4 6" id="KW-1133">Transmembrane helix</keyword>
<dbReference type="Proteomes" id="UP000051783">
    <property type="component" value="Unassembled WGS sequence"/>
</dbReference>
<dbReference type="AlphaFoldDB" id="A0A0R2M9P8"/>
<evidence type="ECO:0000313" key="7">
    <source>
        <dbReference type="EMBL" id="KRO08747.1"/>
    </source>
</evidence>
<dbReference type="GO" id="GO:0005886">
    <property type="term" value="C:plasma membrane"/>
    <property type="evidence" value="ECO:0007669"/>
    <property type="project" value="UniProtKB-SubCell"/>
</dbReference>
<feature type="transmembrane region" description="Helical" evidence="6">
    <location>
        <begin position="164"/>
        <end position="184"/>
    </location>
</feature>
<dbReference type="EMBL" id="JQCL01000080">
    <property type="protein sequence ID" value="KRO08747.1"/>
    <property type="molecule type" value="Genomic_DNA"/>
</dbReference>
<evidence type="ECO:0000256" key="3">
    <source>
        <dbReference type="ARBA" id="ARBA00022692"/>
    </source>
</evidence>
<dbReference type="OrthoDB" id="9815702at2"/>
<keyword evidence="3 6" id="KW-0812">Transmembrane</keyword>
<proteinExistence type="predicted"/>
<feature type="transmembrane region" description="Helical" evidence="6">
    <location>
        <begin position="435"/>
        <end position="457"/>
    </location>
</feature>
<keyword evidence="2" id="KW-1003">Cell membrane</keyword>
<comment type="caution">
    <text evidence="7">The sequence shown here is derived from an EMBL/GenBank/DDBJ whole genome shotgun (WGS) entry which is preliminary data.</text>
</comment>
<feature type="transmembrane region" description="Helical" evidence="6">
    <location>
        <begin position="140"/>
        <end position="158"/>
    </location>
</feature>
<dbReference type="STRING" id="942150.IV64_GL000842"/>
<reference evidence="7 8" key="1">
    <citation type="journal article" date="2015" name="Genome Announc.">
        <title>Expanding the biotechnology potential of lactobacilli through comparative genomics of 213 strains and associated genera.</title>
        <authorList>
            <person name="Sun Z."/>
            <person name="Harris H.M."/>
            <person name="McCann A."/>
            <person name="Guo C."/>
            <person name="Argimon S."/>
            <person name="Zhang W."/>
            <person name="Yang X."/>
            <person name="Jeffery I.B."/>
            <person name="Cooney J.C."/>
            <person name="Kagawa T.F."/>
            <person name="Liu W."/>
            <person name="Song Y."/>
            <person name="Salvetti E."/>
            <person name="Wrobel A."/>
            <person name="Rasinkangas P."/>
            <person name="Parkhill J."/>
            <person name="Rea M.C."/>
            <person name="O'Sullivan O."/>
            <person name="Ritari J."/>
            <person name="Douillard F.P."/>
            <person name="Paul Ross R."/>
            <person name="Yang R."/>
            <person name="Briner A.E."/>
            <person name="Felis G.E."/>
            <person name="de Vos W.M."/>
            <person name="Barrangou R."/>
            <person name="Klaenhammer T.R."/>
            <person name="Caufield P.W."/>
            <person name="Cui Y."/>
            <person name="Zhang H."/>
            <person name="O'Toole P.W."/>
        </authorList>
    </citation>
    <scope>NUCLEOTIDE SEQUENCE [LARGE SCALE GENOMIC DNA]</scope>
    <source>
        <strain evidence="7 8">LMG 26013</strain>
    </source>
</reference>
<feature type="transmembrane region" description="Helical" evidence="6">
    <location>
        <begin position="42"/>
        <end position="64"/>
    </location>
</feature>
<evidence type="ECO:0000256" key="6">
    <source>
        <dbReference type="SAM" id="Phobius"/>
    </source>
</evidence>
<organism evidence="7 8">
    <name type="scientific">Lactiplantibacillus xiangfangensis</name>
    <dbReference type="NCBI Taxonomy" id="942150"/>
    <lineage>
        <taxon>Bacteria</taxon>
        <taxon>Bacillati</taxon>
        <taxon>Bacillota</taxon>
        <taxon>Bacilli</taxon>
        <taxon>Lactobacillales</taxon>
        <taxon>Lactobacillaceae</taxon>
        <taxon>Lactiplantibacillus</taxon>
    </lineage>
</organism>
<feature type="transmembrane region" description="Helical" evidence="6">
    <location>
        <begin position="355"/>
        <end position="374"/>
    </location>
</feature>
<feature type="transmembrane region" description="Helical" evidence="6">
    <location>
        <begin position="282"/>
        <end position="310"/>
    </location>
</feature>
<evidence type="ECO:0000256" key="1">
    <source>
        <dbReference type="ARBA" id="ARBA00004651"/>
    </source>
</evidence>
<dbReference type="Pfam" id="PF01943">
    <property type="entry name" value="Polysacc_synt"/>
    <property type="match status" value="1"/>
</dbReference>
<name>A0A0R2M9P8_9LACO</name>
<dbReference type="InterPro" id="IPR050833">
    <property type="entry name" value="Poly_Biosynth_Transport"/>
</dbReference>
<feature type="transmembrane region" description="Helical" evidence="6">
    <location>
        <begin position="411"/>
        <end position="429"/>
    </location>
</feature>
<evidence type="ECO:0000313" key="8">
    <source>
        <dbReference type="Proteomes" id="UP000051783"/>
    </source>
</evidence>
<dbReference type="PANTHER" id="PTHR30250">
    <property type="entry name" value="PST FAMILY PREDICTED COLANIC ACID TRANSPORTER"/>
    <property type="match status" value="1"/>
</dbReference>
<gene>
    <name evidence="7" type="ORF">IV64_GL000842</name>
</gene>
<keyword evidence="8" id="KW-1185">Reference proteome</keyword>
<evidence type="ECO:0000256" key="2">
    <source>
        <dbReference type="ARBA" id="ARBA00022475"/>
    </source>
</evidence>
<feature type="transmembrane region" description="Helical" evidence="6">
    <location>
        <begin position="12"/>
        <end position="30"/>
    </location>
</feature>
<evidence type="ECO:0000256" key="4">
    <source>
        <dbReference type="ARBA" id="ARBA00022989"/>
    </source>
</evidence>
<feature type="transmembrane region" description="Helical" evidence="6">
    <location>
        <begin position="85"/>
        <end position="105"/>
    </location>
</feature>